<dbReference type="InterPro" id="IPR001680">
    <property type="entry name" value="WD40_rpt"/>
</dbReference>
<gene>
    <name evidence="8" type="ORF">PCAL00307_LOCUS11308</name>
    <name evidence="9" type="ORF">PCAL00307_LOCUS11309</name>
    <name evidence="10" type="ORF">PECAL_2P03890</name>
</gene>
<name>A0A6S8UVG6_9STRA</name>
<feature type="domain" description="Small-subunit processome Utp12" evidence="7">
    <location>
        <begin position="734"/>
        <end position="831"/>
    </location>
</feature>
<dbReference type="InterPro" id="IPR007148">
    <property type="entry name" value="SSU_processome_Utp12"/>
</dbReference>
<comment type="similarity">
    <text evidence="2">Belongs to the WD repeat PWP2 family.</text>
</comment>
<evidence type="ECO:0000313" key="10">
    <source>
        <dbReference type="EMBL" id="CAH0367373.1"/>
    </source>
</evidence>
<proteinExistence type="inferred from homology"/>
<dbReference type="Proteomes" id="UP000789595">
    <property type="component" value="Unassembled WGS sequence"/>
</dbReference>
<feature type="repeat" description="WD" evidence="6">
    <location>
        <begin position="504"/>
        <end position="545"/>
    </location>
</feature>
<dbReference type="Pfam" id="PF00400">
    <property type="entry name" value="WD40"/>
    <property type="match status" value="5"/>
</dbReference>
<evidence type="ECO:0000259" key="7">
    <source>
        <dbReference type="Pfam" id="PF04003"/>
    </source>
</evidence>
<dbReference type="EMBL" id="CAKKNE010000002">
    <property type="protein sequence ID" value="CAH0367373.1"/>
    <property type="molecule type" value="Genomic_DNA"/>
</dbReference>
<dbReference type="GO" id="GO:0034388">
    <property type="term" value="C:Pwp2p-containing subcomplex of 90S preribosome"/>
    <property type="evidence" value="ECO:0007669"/>
    <property type="project" value="TreeGrafter"/>
</dbReference>
<evidence type="ECO:0000256" key="2">
    <source>
        <dbReference type="ARBA" id="ARBA00010226"/>
    </source>
</evidence>
<keyword evidence="5" id="KW-0539">Nucleus</keyword>
<evidence type="ECO:0000256" key="5">
    <source>
        <dbReference type="ARBA" id="ARBA00023242"/>
    </source>
</evidence>
<dbReference type="InterPro" id="IPR027145">
    <property type="entry name" value="PWP2"/>
</dbReference>
<dbReference type="OrthoDB" id="3142434at2759"/>
<feature type="repeat" description="WD" evidence="6">
    <location>
        <begin position="462"/>
        <end position="504"/>
    </location>
</feature>
<dbReference type="GO" id="GO:0000462">
    <property type="term" value="P:maturation of SSU-rRNA from tricistronic rRNA transcript (SSU-rRNA, 5.8S rRNA, LSU-rRNA)"/>
    <property type="evidence" value="ECO:0007669"/>
    <property type="project" value="TreeGrafter"/>
</dbReference>
<dbReference type="PANTHER" id="PTHR19858:SF0">
    <property type="entry name" value="PERIODIC TRYPTOPHAN PROTEIN 2 HOMOLOG"/>
    <property type="match status" value="1"/>
</dbReference>
<reference evidence="10" key="2">
    <citation type="submission" date="2021-11" db="EMBL/GenBank/DDBJ databases">
        <authorList>
            <consortium name="Genoscope - CEA"/>
            <person name="William W."/>
        </authorList>
    </citation>
    <scope>NUCLEOTIDE SEQUENCE</scope>
</reference>
<dbReference type="Pfam" id="PF04003">
    <property type="entry name" value="Utp12"/>
    <property type="match status" value="1"/>
</dbReference>
<keyword evidence="4" id="KW-0677">Repeat</keyword>
<comment type="subcellular location">
    <subcellularLocation>
        <location evidence="1">Nucleus</location>
        <location evidence="1">Nucleolus</location>
    </subcellularLocation>
</comment>
<evidence type="ECO:0000313" key="11">
    <source>
        <dbReference type="Proteomes" id="UP000789595"/>
    </source>
</evidence>
<evidence type="ECO:0000313" key="8">
    <source>
        <dbReference type="EMBL" id="CAE0695872.1"/>
    </source>
</evidence>
<sequence>MDYQLKRVAGAVHSAGNVLFDGGDRLFSAIGNRIACVDLRRQAADAVGDFETRSDIDRLALTSDGCLLCAVDVEGRLSCVHTSRRVVLHRLHLGGRCADLTFSPDDGLLAVAVKNGVVLWRAPAQRRRDLAPFARLRRFGGFTRQTTCLTWSADAHLLACGSEDNSVRVFRVELDEDERIKPYVLAAHKASIVRCFFVGSTIASCARDCVVAFWELDNGVSLASKKFLWEDANDGEQRRYDGRLVDAAASSTLLACAFSTGVFAVYDTSGKHRCACVHRLSVARGSVDAISIDSTGSRIALASQRFGQLVVWDWRAETFVLKQQGHDHAATCCAWSPDGRLCISGADDRRVKVWSDSSGFCFATFSDHQAPVTAVACARNVVFSASRDGTVRAYDLRRYRQFRVFKAPPPRAASNVSSTSEPGAPLVSLTVDADAELVCAGGDEPYEVYVWSVRSGQLLDALAAHEGPVCALALDPRGGGGLASGSWDKTVRLWRVYRNELEETLEHNAEVLSVAYRRDGGQLVVACLDGSLRIWNSKTAKLLYTIDGARDLAKSDRFLAKRPKQEAPHFTCVTYSADGERVLAGGSGRFVCCYQVQQQVLVAKFRVSHRREDAEDDSDDEGVMERVKGVRREYADDDDDDLEALPGSTTRKAGNALSRDVSRVNAVAFSPTGSSFCACTPGALLFYRKDDATNFAPFDVDEAATPESARRALAEGQPARALAFALALGHAPTLAEVVAGISLASVDVCVRGLPPNKLPRLLRHLSACLANDENFEFYAIWLRSLLRSAPEEVLRDEAPALREATRSLLLHKRALSSLVDDNENALAFLLSENNV</sequence>
<dbReference type="InterPro" id="IPR015943">
    <property type="entry name" value="WD40/YVTN_repeat-like_dom_sf"/>
</dbReference>
<feature type="repeat" description="WD" evidence="6">
    <location>
        <begin position="365"/>
        <end position="404"/>
    </location>
</feature>
<evidence type="ECO:0000256" key="1">
    <source>
        <dbReference type="ARBA" id="ARBA00004604"/>
    </source>
</evidence>
<feature type="repeat" description="WD" evidence="6">
    <location>
        <begin position="323"/>
        <end position="355"/>
    </location>
</feature>
<accession>A0A6S8UVG6</accession>
<dbReference type="InterPro" id="IPR011047">
    <property type="entry name" value="Quinoprotein_ADH-like_sf"/>
</dbReference>
<evidence type="ECO:0000256" key="4">
    <source>
        <dbReference type="ARBA" id="ARBA00022737"/>
    </source>
</evidence>
<reference evidence="8" key="1">
    <citation type="submission" date="2021-01" db="EMBL/GenBank/DDBJ databases">
        <authorList>
            <person name="Corre E."/>
            <person name="Pelletier E."/>
            <person name="Niang G."/>
            <person name="Scheremetjew M."/>
            <person name="Finn R."/>
            <person name="Kale V."/>
            <person name="Holt S."/>
            <person name="Cochrane G."/>
            <person name="Meng A."/>
            <person name="Brown T."/>
            <person name="Cohen L."/>
        </authorList>
    </citation>
    <scope>NUCLEOTIDE SEQUENCE</scope>
    <source>
        <strain evidence="8">CCMP1756</strain>
    </source>
</reference>
<keyword evidence="11" id="KW-1185">Reference proteome</keyword>
<keyword evidence="3 6" id="KW-0853">WD repeat</keyword>
<organism evidence="8">
    <name type="scientific">Pelagomonas calceolata</name>
    <dbReference type="NCBI Taxonomy" id="35677"/>
    <lineage>
        <taxon>Eukaryota</taxon>
        <taxon>Sar</taxon>
        <taxon>Stramenopiles</taxon>
        <taxon>Ochrophyta</taxon>
        <taxon>Pelagophyceae</taxon>
        <taxon>Pelagomonadales</taxon>
        <taxon>Pelagomonadaceae</taxon>
        <taxon>Pelagomonas</taxon>
    </lineage>
</organism>
<dbReference type="PANTHER" id="PTHR19858">
    <property type="entry name" value="WD40 REPEAT PROTEIN"/>
    <property type="match status" value="1"/>
</dbReference>
<dbReference type="SUPFAM" id="SSF50998">
    <property type="entry name" value="Quinoprotein alcohol dehydrogenase-like"/>
    <property type="match status" value="2"/>
</dbReference>
<dbReference type="GO" id="GO:0000028">
    <property type="term" value="P:ribosomal small subunit assembly"/>
    <property type="evidence" value="ECO:0007669"/>
    <property type="project" value="TreeGrafter"/>
</dbReference>
<dbReference type="CDD" id="cd00200">
    <property type="entry name" value="WD40"/>
    <property type="match status" value="1"/>
</dbReference>
<dbReference type="EMBL" id="HBIW01013165">
    <property type="protein sequence ID" value="CAE0695872.1"/>
    <property type="molecule type" value="Transcribed_RNA"/>
</dbReference>
<evidence type="ECO:0000313" key="9">
    <source>
        <dbReference type="EMBL" id="CAE0695873.1"/>
    </source>
</evidence>
<dbReference type="SMART" id="SM00320">
    <property type="entry name" value="WD40"/>
    <property type="match status" value="10"/>
</dbReference>
<dbReference type="Gene3D" id="2.130.10.10">
    <property type="entry name" value="YVTN repeat-like/Quinoprotein amine dehydrogenase"/>
    <property type="match status" value="3"/>
</dbReference>
<dbReference type="PROSITE" id="PS50082">
    <property type="entry name" value="WD_REPEATS_2"/>
    <property type="match status" value="4"/>
</dbReference>
<evidence type="ECO:0000256" key="3">
    <source>
        <dbReference type="ARBA" id="ARBA00022574"/>
    </source>
</evidence>
<dbReference type="GO" id="GO:0032040">
    <property type="term" value="C:small-subunit processome"/>
    <property type="evidence" value="ECO:0007669"/>
    <property type="project" value="TreeGrafter"/>
</dbReference>
<dbReference type="AlphaFoldDB" id="A0A6S8UVG6"/>
<dbReference type="EMBL" id="HBIW01013166">
    <property type="protein sequence ID" value="CAE0695873.1"/>
    <property type="molecule type" value="Transcribed_RNA"/>
</dbReference>
<dbReference type="PROSITE" id="PS50294">
    <property type="entry name" value="WD_REPEATS_REGION"/>
    <property type="match status" value="3"/>
</dbReference>
<protein>
    <recommendedName>
        <fullName evidence="7">Small-subunit processome Utp12 domain-containing protein</fullName>
    </recommendedName>
</protein>
<evidence type="ECO:0000256" key="6">
    <source>
        <dbReference type="PROSITE-ProRule" id="PRU00221"/>
    </source>
</evidence>